<evidence type="ECO:0000256" key="5">
    <source>
        <dbReference type="ARBA" id="ARBA00022692"/>
    </source>
</evidence>
<feature type="transmembrane region" description="Helical" evidence="8">
    <location>
        <begin position="64"/>
        <end position="86"/>
    </location>
</feature>
<proteinExistence type="inferred from homology"/>
<dbReference type="CDD" id="cd06261">
    <property type="entry name" value="TM_PBP2"/>
    <property type="match status" value="1"/>
</dbReference>
<dbReference type="Proteomes" id="UP000288490">
    <property type="component" value="Unassembled WGS sequence"/>
</dbReference>
<sequence length="275" mass="30574">MKRASKQWIGLLPLFLIAALFLFIPLIFMFISSFQLDVSGEFSFDNYIQAITNPYYYQAFGNSALIALVSSILGIIGALLFSYALIGLSDKVQEKLTLFSNLAANFAGIPLAFGFIIILGNSGLLKLLFPVLNRFDLYTWKGLVLTYVYFQIPLATLFIYPVMRKVKKEWQESAEMLGASTFYYLRKVVFPFLVPTISGTFAILFANGMGTYETAYALVSSNVGLITTRIASLVAGDVYAKPNVGSALSVLFVLSMVLVIFISQYSMKKFRKDLA</sequence>
<evidence type="ECO:0000259" key="9">
    <source>
        <dbReference type="PROSITE" id="PS50928"/>
    </source>
</evidence>
<feature type="transmembrane region" description="Helical" evidence="8">
    <location>
        <begin position="140"/>
        <end position="163"/>
    </location>
</feature>
<dbReference type="Gene3D" id="1.10.3720.10">
    <property type="entry name" value="MetI-like"/>
    <property type="match status" value="1"/>
</dbReference>
<dbReference type="GO" id="GO:0055085">
    <property type="term" value="P:transmembrane transport"/>
    <property type="evidence" value="ECO:0007669"/>
    <property type="project" value="InterPro"/>
</dbReference>
<protein>
    <submittedName>
        <fullName evidence="10">ABC transporter permease</fullName>
    </submittedName>
</protein>
<evidence type="ECO:0000256" key="8">
    <source>
        <dbReference type="RuleBase" id="RU363032"/>
    </source>
</evidence>
<organism evidence="10 11">
    <name type="scientific">Vagococcus bubulae</name>
    <dbReference type="NCBI Taxonomy" id="1977868"/>
    <lineage>
        <taxon>Bacteria</taxon>
        <taxon>Bacillati</taxon>
        <taxon>Bacillota</taxon>
        <taxon>Bacilli</taxon>
        <taxon>Lactobacillales</taxon>
        <taxon>Enterococcaceae</taxon>
        <taxon>Vagococcus</taxon>
    </lineage>
</organism>
<evidence type="ECO:0000256" key="6">
    <source>
        <dbReference type="ARBA" id="ARBA00022989"/>
    </source>
</evidence>
<dbReference type="RefSeq" id="WP_125957307.1">
    <property type="nucleotide sequence ID" value="NZ_JAQEJV010000008.1"/>
</dbReference>
<feature type="transmembrane region" description="Helical" evidence="8">
    <location>
        <begin position="98"/>
        <end position="120"/>
    </location>
</feature>
<dbReference type="InterPro" id="IPR000515">
    <property type="entry name" value="MetI-like"/>
</dbReference>
<dbReference type="GO" id="GO:0005886">
    <property type="term" value="C:plasma membrane"/>
    <property type="evidence" value="ECO:0007669"/>
    <property type="project" value="UniProtKB-SubCell"/>
</dbReference>
<evidence type="ECO:0000256" key="3">
    <source>
        <dbReference type="ARBA" id="ARBA00022448"/>
    </source>
</evidence>
<gene>
    <name evidence="10" type="ORF">CBF36_05445</name>
</gene>
<feature type="transmembrane region" description="Helical" evidence="8">
    <location>
        <begin position="184"/>
        <end position="206"/>
    </location>
</feature>
<keyword evidence="5 8" id="KW-0812">Transmembrane</keyword>
<keyword evidence="3 8" id="KW-0813">Transport</keyword>
<comment type="similarity">
    <text evidence="2">Belongs to the binding-protein-dependent transport system permease family. CysTW subfamily.</text>
</comment>
<comment type="caution">
    <text evidence="10">The sequence shown here is derived from an EMBL/GenBank/DDBJ whole genome shotgun (WGS) entry which is preliminary data.</text>
</comment>
<evidence type="ECO:0000256" key="2">
    <source>
        <dbReference type="ARBA" id="ARBA00007069"/>
    </source>
</evidence>
<evidence type="ECO:0000313" key="10">
    <source>
        <dbReference type="EMBL" id="RST94649.1"/>
    </source>
</evidence>
<feature type="transmembrane region" description="Helical" evidence="8">
    <location>
        <begin position="12"/>
        <end position="34"/>
    </location>
</feature>
<accession>A0A429ZLW0</accession>
<keyword evidence="4" id="KW-1003">Cell membrane</keyword>
<keyword evidence="6 8" id="KW-1133">Transmembrane helix</keyword>
<evidence type="ECO:0000256" key="4">
    <source>
        <dbReference type="ARBA" id="ARBA00022475"/>
    </source>
</evidence>
<reference evidence="10 11" key="1">
    <citation type="submission" date="2017-05" db="EMBL/GenBank/DDBJ databases">
        <title>Vagococcus spp. assemblies.</title>
        <authorList>
            <person name="Gulvik C.A."/>
        </authorList>
    </citation>
    <scope>NUCLEOTIDE SEQUENCE [LARGE SCALE GENOMIC DNA]</scope>
    <source>
        <strain evidence="10 11">SS1994</strain>
    </source>
</reference>
<keyword evidence="7 8" id="KW-0472">Membrane</keyword>
<dbReference type="EMBL" id="NGJT01000007">
    <property type="protein sequence ID" value="RST94649.1"/>
    <property type="molecule type" value="Genomic_DNA"/>
</dbReference>
<feature type="domain" description="ABC transmembrane type-1" evidence="9">
    <location>
        <begin position="60"/>
        <end position="263"/>
    </location>
</feature>
<dbReference type="PROSITE" id="PS50928">
    <property type="entry name" value="ABC_TM1"/>
    <property type="match status" value="1"/>
</dbReference>
<keyword evidence="11" id="KW-1185">Reference proteome</keyword>
<dbReference type="Pfam" id="PF00528">
    <property type="entry name" value="BPD_transp_1"/>
    <property type="match status" value="1"/>
</dbReference>
<evidence type="ECO:0000256" key="7">
    <source>
        <dbReference type="ARBA" id="ARBA00023136"/>
    </source>
</evidence>
<dbReference type="SUPFAM" id="SSF161098">
    <property type="entry name" value="MetI-like"/>
    <property type="match status" value="1"/>
</dbReference>
<dbReference type="OrthoDB" id="8404154at2"/>
<comment type="subcellular location">
    <subcellularLocation>
        <location evidence="1 8">Cell membrane</location>
        <topology evidence="1 8">Multi-pass membrane protein</topology>
    </subcellularLocation>
</comment>
<evidence type="ECO:0000313" key="11">
    <source>
        <dbReference type="Proteomes" id="UP000288490"/>
    </source>
</evidence>
<name>A0A429ZLW0_9ENTE</name>
<evidence type="ECO:0000256" key="1">
    <source>
        <dbReference type="ARBA" id="ARBA00004651"/>
    </source>
</evidence>
<feature type="transmembrane region" description="Helical" evidence="8">
    <location>
        <begin position="244"/>
        <end position="262"/>
    </location>
</feature>
<dbReference type="PANTHER" id="PTHR42929:SF1">
    <property type="entry name" value="INNER MEMBRANE ABC TRANSPORTER PERMEASE PROTEIN YDCU-RELATED"/>
    <property type="match status" value="1"/>
</dbReference>
<dbReference type="PANTHER" id="PTHR42929">
    <property type="entry name" value="INNER MEMBRANE ABC TRANSPORTER PERMEASE PROTEIN YDCU-RELATED-RELATED"/>
    <property type="match status" value="1"/>
</dbReference>
<dbReference type="AlphaFoldDB" id="A0A429ZLW0"/>
<dbReference type="InterPro" id="IPR035906">
    <property type="entry name" value="MetI-like_sf"/>
</dbReference>